<feature type="region of interest" description="Disordered" evidence="1">
    <location>
        <begin position="55"/>
        <end position="112"/>
    </location>
</feature>
<name>A0A176WMT2_MARPO</name>
<evidence type="ECO:0000313" key="3">
    <source>
        <dbReference type="Proteomes" id="UP000077202"/>
    </source>
</evidence>
<comment type="caution">
    <text evidence="2">The sequence shown here is derived from an EMBL/GenBank/DDBJ whole genome shotgun (WGS) entry which is preliminary data.</text>
</comment>
<evidence type="ECO:0000313" key="2">
    <source>
        <dbReference type="EMBL" id="OAE34450.1"/>
    </source>
</evidence>
<reference evidence="2" key="1">
    <citation type="submission" date="2016-03" db="EMBL/GenBank/DDBJ databases">
        <title>Mechanisms controlling the formation of the plant cell surface in tip-growing cells are functionally conserved among land plants.</title>
        <authorList>
            <person name="Honkanen S."/>
            <person name="Jones V.A."/>
            <person name="Morieri G."/>
            <person name="Champion C."/>
            <person name="Hetherington A.J."/>
            <person name="Kelly S."/>
            <person name="Saint-Marcoux D."/>
            <person name="Proust H."/>
            <person name="Prescott H."/>
            <person name="Dolan L."/>
        </authorList>
    </citation>
    <scope>NUCLEOTIDE SEQUENCE [LARGE SCALE GENOMIC DNA]</scope>
    <source>
        <tissue evidence="2">Whole gametophyte</tissue>
    </source>
</reference>
<accession>A0A176WMT2</accession>
<sequence length="112" mass="12215">MWRVEEKGLHRCLEGNAERQEGEGLAGAHEKQFGPGERELHAADARDGICETVEFPTKEGRKEGETERRKQSAGGVDFGDVKFRSSKVSLPGLARGQAGPEPVNKTAPESQE</sequence>
<organism evidence="2 3">
    <name type="scientific">Marchantia polymorpha subsp. ruderalis</name>
    <dbReference type="NCBI Taxonomy" id="1480154"/>
    <lineage>
        <taxon>Eukaryota</taxon>
        <taxon>Viridiplantae</taxon>
        <taxon>Streptophyta</taxon>
        <taxon>Embryophyta</taxon>
        <taxon>Marchantiophyta</taxon>
        <taxon>Marchantiopsida</taxon>
        <taxon>Marchantiidae</taxon>
        <taxon>Marchantiales</taxon>
        <taxon>Marchantiaceae</taxon>
        <taxon>Marchantia</taxon>
    </lineage>
</organism>
<protein>
    <submittedName>
        <fullName evidence="2">Uncharacterized protein</fullName>
    </submittedName>
</protein>
<dbReference type="EMBL" id="LVLJ01000405">
    <property type="protein sequence ID" value="OAE34450.1"/>
    <property type="molecule type" value="Genomic_DNA"/>
</dbReference>
<proteinExistence type="predicted"/>
<dbReference type="Proteomes" id="UP000077202">
    <property type="component" value="Unassembled WGS sequence"/>
</dbReference>
<evidence type="ECO:0000256" key="1">
    <source>
        <dbReference type="SAM" id="MobiDB-lite"/>
    </source>
</evidence>
<feature type="compositionally biased region" description="Basic and acidic residues" evidence="1">
    <location>
        <begin position="56"/>
        <end position="70"/>
    </location>
</feature>
<dbReference type="AlphaFoldDB" id="A0A176WMT2"/>
<keyword evidence="3" id="KW-1185">Reference proteome</keyword>
<gene>
    <name evidence="2" type="ORF">AXG93_2886s1130</name>
</gene>